<proteinExistence type="predicted"/>
<name>W7TZT5_9STRA</name>
<dbReference type="Proteomes" id="UP000019335">
    <property type="component" value="Chromosome 9"/>
</dbReference>
<gene>
    <name evidence="1" type="ORF">Naga_100072g4</name>
</gene>
<evidence type="ECO:0000313" key="2">
    <source>
        <dbReference type="Proteomes" id="UP000019335"/>
    </source>
</evidence>
<accession>W7TZT5</accession>
<reference evidence="1 2" key="1">
    <citation type="journal article" date="2014" name="Mol. Plant">
        <title>Chromosome Scale Genome Assembly and Transcriptome Profiling of Nannochloropsis gaditana in Nitrogen Depletion.</title>
        <authorList>
            <person name="Corteggiani Carpinelli E."/>
            <person name="Telatin A."/>
            <person name="Vitulo N."/>
            <person name="Forcato C."/>
            <person name="D'Angelo M."/>
            <person name="Schiavon R."/>
            <person name="Vezzi A."/>
            <person name="Giacometti G.M."/>
            <person name="Morosinotto T."/>
            <person name="Valle G."/>
        </authorList>
    </citation>
    <scope>NUCLEOTIDE SEQUENCE [LARGE SCALE GENOMIC DNA]</scope>
    <source>
        <strain evidence="1 2">B-31</strain>
    </source>
</reference>
<evidence type="ECO:0000313" key="1">
    <source>
        <dbReference type="EMBL" id="EWM26196.1"/>
    </source>
</evidence>
<protein>
    <submittedName>
        <fullName evidence="1">Uncharacterized protein</fullName>
    </submittedName>
</protein>
<dbReference type="EMBL" id="AZIL01000700">
    <property type="protein sequence ID" value="EWM26196.1"/>
    <property type="molecule type" value="Genomic_DNA"/>
</dbReference>
<sequence>MLTDSKVLSIFVGEGKCQEVFVAGNVESFSSMEACCRTSFSHHSDPIARRGMTSVSRLALWAVVNVQHAGFHTTIYDNKEAWNLVLVAIEANQLQELERMGIVCDLLLQRQTLLCKEKGSIEQGEVKMLLTRLTDVVQRFEIWKGESPAYWNGRLFLHEMEYSTIFDEAGGLCEMRDV</sequence>
<keyword evidence="2" id="KW-1185">Reference proteome</keyword>
<dbReference type="AlphaFoldDB" id="W7TZT5"/>
<organism evidence="1 2">
    <name type="scientific">Nannochloropsis gaditana</name>
    <dbReference type="NCBI Taxonomy" id="72520"/>
    <lineage>
        <taxon>Eukaryota</taxon>
        <taxon>Sar</taxon>
        <taxon>Stramenopiles</taxon>
        <taxon>Ochrophyta</taxon>
        <taxon>Eustigmatophyceae</taxon>
        <taxon>Eustigmatales</taxon>
        <taxon>Monodopsidaceae</taxon>
        <taxon>Nannochloropsis</taxon>
    </lineage>
</organism>
<comment type="caution">
    <text evidence="1">The sequence shown here is derived from an EMBL/GenBank/DDBJ whole genome shotgun (WGS) entry which is preliminary data.</text>
</comment>